<evidence type="ECO:0000259" key="1">
    <source>
        <dbReference type="Pfam" id="PF00534"/>
    </source>
</evidence>
<dbReference type="Pfam" id="PF00534">
    <property type="entry name" value="Glycos_transf_1"/>
    <property type="match status" value="1"/>
</dbReference>
<dbReference type="SUPFAM" id="SSF53756">
    <property type="entry name" value="UDP-Glycosyltransferase/glycogen phosphorylase"/>
    <property type="match status" value="1"/>
</dbReference>
<dbReference type="AlphaFoldDB" id="A0A5C4Y7Z3"/>
<dbReference type="GO" id="GO:0016757">
    <property type="term" value="F:glycosyltransferase activity"/>
    <property type="evidence" value="ECO:0007669"/>
    <property type="project" value="InterPro"/>
</dbReference>
<gene>
    <name evidence="2" type="ORF">FHR04_06890</name>
</gene>
<dbReference type="Proteomes" id="UP000313988">
    <property type="component" value="Unassembled WGS sequence"/>
</dbReference>
<dbReference type="PANTHER" id="PTHR12526:SF630">
    <property type="entry name" value="GLYCOSYLTRANSFERASE"/>
    <property type="match status" value="1"/>
</dbReference>
<dbReference type="Gene3D" id="3.40.50.2000">
    <property type="entry name" value="Glycogen Phosphorylase B"/>
    <property type="match status" value="2"/>
</dbReference>
<evidence type="ECO:0000313" key="2">
    <source>
        <dbReference type="EMBL" id="TNM71671.1"/>
    </source>
</evidence>
<evidence type="ECO:0000313" key="3">
    <source>
        <dbReference type="Proteomes" id="UP000313988"/>
    </source>
</evidence>
<protein>
    <submittedName>
        <fullName evidence="2">Glycosyltransferase</fullName>
    </submittedName>
</protein>
<comment type="caution">
    <text evidence="2">The sequence shown here is derived from an EMBL/GenBank/DDBJ whole genome shotgun (WGS) entry which is preliminary data.</text>
</comment>
<sequence length="426" mass="47639">MGSPVRFPCFSASARERLVGAWPPGLPFGNCRRGLLQPVMPDLPLSDRRPLRAIFVDVPLIYSSGITQVLSKVARYRPKDVLSVFVASLDVPQKSTVELFESVDARVEHLGNASILQSALRLRKLMRSESLDVVVANSFRSYLVGKVATLFSGTPVVYWIHTINQLKTNPIKNFIFSTLARHDPLIYVSEAVMVNNRPEGYRGEDTIIYNSVEPPENNPDWQPYGGQKRREFGLPEDATVLGYMAHFVYYKDHATLLHTFDVLAKKFPKLYLLLLGNGPDHDAMVRLASQLDSSDRILFLGPRKDARAVLGLVDIYVHVATEEAFGLAVIEAMLAQRPVVAARAFALPELIRDGETGLLFEPRNVQDLAEKVTRLIEDPVYAARLAQAGEEACRRNFPPEPFARQVTTFLQDVTISRSARALLREV</sequence>
<proteinExistence type="predicted"/>
<dbReference type="PANTHER" id="PTHR12526">
    <property type="entry name" value="GLYCOSYLTRANSFERASE"/>
    <property type="match status" value="1"/>
</dbReference>
<feature type="domain" description="Glycosyl transferase family 1" evidence="1">
    <location>
        <begin position="228"/>
        <end position="391"/>
    </location>
</feature>
<dbReference type="InterPro" id="IPR001296">
    <property type="entry name" value="Glyco_trans_1"/>
</dbReference>
<accession>A0A5C4Y7Z3</accession>
<dbReference type="OrthoDB" id="9802525at2"/>
<name>A0A5C4Y7Z3_9DEIO</name>
<organism evidence="2 3">
    <name type="scientific">Deinococcus radiopugnans ATCC 19172</name>
    <dbReference type="NCBI Taxonomy" id="585398"/>
    <lineage>
        <taxon>Bacteria</taxon>
        <taxon>Thermotogati</taxon>
        <taxon>Deinococcota</taxon>
        <taxon>Deinococci</taxon>
        <taxon>Deinococcales</taxon>
        <taxon>Deinococcaceae</taxon>
        <taxon>Deinococcus</taxon>
    </lineage>
</organism>
<dbReference type="EMBL" id="VDMO01000006">
    <property type="protein sequence ID" value="TNM71671.1"/>
    <property type="molecule type" value="Genomic_DNA"/>
</dbReference>
<keyword evidence="2" id="KW-0808">Transferase</keyword>
<reference evidence="2 3" key="1">
    <citation type="submission" date="2019-06" db="EMBL/GenBank/DDBJ databases">
        <title>Genome sequence of Deinococcus radiopugnans ATCC 19172.</title>
        <authorList>
            <person name="Maclea K.S."/>
            <person name="Maynard C.R."/>
        </authorList>
    </citation>
    <scope>NUCLEOTIDE SEQUENCE [LARGE SCALE GENOMIC DNA]</scope>
    <source>
        <strain evidence="2 3">ATCC 19172</strain>
    </source>
</reference>